<comment type="caution">
    <text evidence="5">The sequence shown here is derived from an EMBL/GenBank/DDBJ whole genome shotgun (WGS) entry which is preliminary data.</text>
</comment>
<evidence type="ECO:0000256" key="2">
    <source>
        <dbReference type="ARBA" id="ARBA00023043"/>
    </source>
</evidence>
<dbReference type="PANTHER" id="PTHR24198">
    <property type="entry name" value="ANKYRIN REPEAT AND PROTEIN KINASE DOMAIN-CONTAINING PROTEIN"/>
    <property type="match status" value="1"/>
</dbReference>
<gene>
    <name evidence="5" type="ORF">M9Y10_022647</name>
</gene>
<evidence type="ECO:0000256" key="1">
    <source>
        <dbReference type="ARBA" id="ARBA00022737"/>
    </source>
</evidence>
<name>A0ABR2KTR0_9EUKA</name>
<feature type="repeat" description="ANK" evidence="3">
    <location>
        <begin position="400"/>
        <end position="427"/>
    </location>
</feature>
<dbReference type="SMART" id="SM00248">
    <property type="entry name" value="ANK"/>
    <property type="match status" value="5"/>
</dbReference>
<sequence length="576" mass="67261">MKTLIITKDNIDFLKFISNKLEICLLSNALDIYEESIKDNIASSIESVKILKDDENIQRLLEKYLQENDPNIIKSLLHNIKELQIGDHYLCQLFTNFCISYPKNINKLITLIKEMDKTSSFINFLNDSMKIPLFQHEKQNILNFVSDYEKQKDQLSINSILQSIRNDNINEFQRITSLNPNFDYNINIREIFSKELIFVNKIALFANINDLFDEDIDNYQINYLDYSAFFGSIKIFKFLLMKKIEMNRFITFFAIAGGNIEIIHLCEQNKCNFKNALKIAIMYRRNELIDWLIESINIDNFESCINDIISFHQNDLLLKYINQKNHEKTIQQLIAKCITYDNYQLFLFLNDVEKIDLKVKYEKNKCNILSLLSSYNNRKFYEFLFNQLDSKSILEEKDIYGLTAAHFAAKSGNLRLLKYLVEKKVNLMSHAYDDLTPLHFACMFGQYEMVEYILAQPNINANCLDRNKQSPLSKICVTNYSSTLKIIDLLLNNIFVKCNFVDTSNKTIILNTIQNGIDEASIKLIKSNKDIAINKSDLYYNPLCLACKLNKIEIVRCILNRSDINVNEQASCGIFI</sequence>
<dbReference type="PROSITE" id="PS50088">
    <property type="entry name" value="ANK_REPEAT"/>
    <property type="match status" value="2"/>
</dbReference>
<reference evidence="5 6" key="1">
    <citation type="submission" date="2024-04" db="EMBL/GenBank/DDBJ databases">
        <title>Tritrichomonas musculus Genome.</title>
        <authorList>
            <person name="Alves-Ferreira E."/>
            <person name="Grigg M."/>
            <person name="Lorenzi H."/>
            <person name="Galac M."/>
        </authorList>
    </citation>
    <scope>NUCLEOTIDE SEQUENCE [LARGE SCALE GENOMIC DNA]</scope>
    <source>
        <strain evidence="5 6">EAF2021</strain>
    </source>
</reference>
<feature type="repeat" description="ANK" evidence="3">
    <location>
        <begin position="433"/>
        <end position="454"/>
    </location>
</feature>
<evidence type="ECO:0000256" key="3">
    <source>
        <dbReference type="PROSITE-ProRule" id="PRU00023"/>
    </source>
</evidence>
<keyword evidence="6" id="KW-1185">Reference proteome</keyword>
<keyword evidence="2 3" id="KW-0040">ANK repeat</keyword>
<dbReference type="SUPFAM" id="SSF48403">
    <property type="entry name" value="Ankyrin repeat"/>
    <property type="match status" value="1"/>
</dbReference>
<accession>A0ABR2KTR0</accession>
<keyword evidence="1" id="KW-0677">Repeat</keyword>
<dbReference type="EMBL" id="JAPFFF010000003">
    <property type="protein sequence ID" value="KAK8894213.1"/>
    <property type="molecule type" value="Genomic_DNA"/>
</dbReference>
<dbReference type="PROSITE" id="PS50297">
    <property type="entry name" value="ANK_REP_REGION"/>
    <property type="match status" value="2"/>
</dbReference>
<evidence type="ECO:0000259" key="4">
    <source>
        <dbReference type="Pfam" id="PF11929"/>
    </source>
</evidence>
<feature type="domain" description="DUF3447" evidence="4">
    <location>
        <begin position="253"/>
        <end position="305"/>
    </location>
</feature>
<organism evidence="5 6">
    <name type="scientific">Tritrichomonas musculus</name>
    <dbReference type="NCBI Taxonomy" id="1915356"/>
    <lineage>
        <taxon>Eukaryota</taxon>
        <taxon>Metamonada</taxon>
        <taxon>Parabasalia</taxon>
        <taxon>Tritrichomonadida</taxon>
        <taxon>Tritrichomonadidae</taxon>
        <taxon>Tritrichomonas</taxon>
    </lineage>
</organism>
<protein>
    <recommendedName>
        <fullName evidence="4">DUF3447 domain-containing protein</fullName>
    </recommendedName>
</protein>
<dbReference type="InterPro" id="IPR002110">
    <property type="entry name" value="Ankyrin_rpt"/>
</dbReference>
<evidence type="ECO:0000313" key="6">
    <source>
        <dbReference type="Proteomes" id="UP001470230"/>
    </source>
</evidence>
<dbReference type="InterPro" id="IPR036770">
    <property type="entry name" value="Ankyrin_rpt-contain_sf"/>
</dbReference>
<dbReference type="PANTHER" id="PTHR24198:SF165">
    <property type="entry name" value="ANKYRIN REPEAT-CONTAINING PROTEIN-RELATED"/>
    <property type="match status" value="1"/>
</dbReference>
<dbReference type="Proteomes" id="UP001470230">
    <property type="component" value="Unassembled WGS sequence"/>
</dbReference>
<dbReference type="Gene3D" id="1.25.40.20">
    <property type="entry name" value="Ankyrin repeat-containing domain"/>
    <property type="match status" value="1"/>
</dbReference>
<dbReference type="InterPro" id="IPR020683">
    <property type="entry name" value="DUF3447"/>
</dbReference>
<proteinExistence type="predicted"/>
<evidence type="ECO:0000313" key="5">
    <source>
        <dbReference type="EMBL" id="KAK8894213.1"/>
    </source>
</evidence>
<dbReference type="Pfam" id="PF11929">
    <property type="entry name" value="DUF3447"/>
    <property type="match status" value="1"/>
</dbReference>
<dbReference type="Pfam" id="PF12796">
    <property type="entry name" value="Ank_2"/>
    <property type="match status" value="1"/>
</dbReference>